<evidence type="ECO:0000259" key="3">
    <source>
        <dbReference type="Pfam" id="PF12571"/>
    </source>
</evidence>
<dbReference type="InterPro" id="IPR022225">
    <property type="entry name" value="Phage_tail_fibre_N"/>
</dbReference>
<feature type="domain" description="Phage tail fibre protein N-terminal" evidence="3">
    <location>
        <begin position="1"/>
        <end position="150"/>
    </location>
</feature>
<dbReference type="STRING" id="706191.PANA_3140"/>
<keyword evidence="5" id="KW-1185">Reference proteome</keyword>
<dbReference type="AlphaFoldDB" id="D4GM39"/>
<dbReference type="InterPro" id="IPR011083">
    <property type="entry name" value="Phage_tail_collar_dom"/>
</dbReference>
<dbReference type="PANTHER" id="PTHR35191:SF1">
    <property type="entry name" value="PROPHAGE SIDE TAIL FIBER PROTEIN HOMOLOG STFQ-RELATED"/>
    <property type="match status" value="1"/>
</dbReference>
<evidence type="ECO:0000259" key="2">
    <source>
        <dbReference type="Pfam" id="PF07484"/>
    </source>
</evidence>
<dbReference type="Pfam" id="PF07484">
    <property type="entry name" value="Collar"/>
    <property type="match status" value="1"/>
</dbReference>
<dbReference type="InterPro" id="IPR037053">
    <property type="entry name" value="Phage_tail_collar_dom_sf"/>
</dbReference>
<accession>D4GM39</accession>
<feature type="chain" id="PRO_5003058064" evidence="1">
    <location>
        <begin position="21"/>
        <end position="447"/>
    </location>
</feature>
<evidence type="ECO:0000313" key="5">
    <source>
        <dbReference type="Proteomes" id="UP000001702"/>
    </source>
</evidence>
<reference evidence="4 5" key="1">
    <citation type="journal article" date="2010" name="J. Bacteriol.">
        <title>Genome sequence of Pantoea ananatis LMG20103, the causative agent of Eucalyptus blight and dieback.</title>
        <authorList>
            <person name="De Maayer P."/>
            <person name="Chan W.Y."/>
            <person name="Venter S.N."/>
            <person name="Toth I.K."/>
            <person name="Birch P.R."/>
            <person name="Joubert F."/>
            <person name="Coutinho T.A."/>
        </authorList>
    </citation>
    <scope>NUCLEOTIDE SEQUENCE [LARGE SCALE GENOMIC DNA]</scope>
    <source>
        <strain evidence="4 5">LMG 20103</strain>
    </source>
</reference>
<feature type="signal peptide" evidence="1">
    <location>
        <begin position="1"/>
        <end position="20"/>
    </location>
</feature>
<dbReference type="KEGG" id="pam:PANA_3140"/>
<evidence type="ECO:0000256" key="1">
    <source>
        <dbReference type="SAM" id="SignalP"/>
    </source>
</evidence>
<dbReference type="HOGENOM" id="CLU_008928_0_2_6"/>
<dbReference type="Pfam" id="PF12571">
    <property type="entry name" value="Phage_tail_fib"/>
    <property type="match status" value="1"/>
</dbReference>
<feature type="domain" description="Phage tail collar" evidence="2">
    <location>
        <begin position="285"/>
        <end position="332"/>
    </location>
</feature>
<dbReference type="Proteomes" id="UP000001702">
    <property type="component" value="Chromosome"/>
</dbReference>
<dbReference type="InterPro" id="IPR051934">
    <property type="entry name" value="Phage_Tail_Fiber_Structural"/>
</dbReference>
<dbReference type="eggNOG" id="COG5301">
    <property type="taxonomic scope" value="Bacteria"/>
</dbReference>
<dbReference type="SUPFAM" id="SSF88874">
    <property type="entry name" value="Receptor-binding domain of short tail fibre protein gp12"/>
    <property type="match status" value="1"/>
</dbReference>
<proteinExistence type="predicted"/>
<gene>
    <name evidence="4" type="primary">H</name>
    <name evidence="4" type="ordered locus">PANA_3140</name>
</gene>
<evidence type="ECO:0000313" key="4">
    <source>
        <dbReference type="EMBL" id="ADD78307.1"/>
    </source>
</evidence>
<organism evidence="4 5">
    <name type="scientific">Pantoea ananatis (strain LMG 20103)</name>
    <dbReference type="NCBI Taxonomy" id="706191"/>
    <lineage>
        <taxon>Bacteria</taxon>
        <taxon>Pseudomonadati</taxon>
        <taxon>Pseudomonadota</taxon>
        <taxon>Gammaproteobacteria</taxon>
        <taxon>Enterobacterales</taxon>
        <taxon>Erwiniaceae</taxon>
        <taxon>Pantoea</taxon>
    </lineage>
</organism>
<dbReference type="PANTHER" id="PTHR35191">
    <property type="entry name" value="PROPHAGE SIDE TAIL FIBER PROTEIN HOMOLOG STFQ-RELATED"/>
    <property type="match status" value="1"/>
</dbReference>
<protein>
    <submittedName>
        <fullName evidence="4">H</fullName>
    </submittedName>
</protein>
<name>D4GM39_PANAM</name>
<sequence>MSQKYYAIVTNLGAAKIANAAALGTKLNITQMAVGDGGGTLPTPNASQTKLVNETRRAAINTLSIDPANASQVIAEQVIPETEGGFWIREMGLFDADGTLIAVCNTPETYKPALQEGSGRTQTVRMVLIVNSTDAITLKIDPSVVLATRQYADDKALEVRQYADGLMDAHLKATNPHPQYAPINSPTLTGTPKAPTAAPGTNNTQMANTAFVQAALAALAGGAPEALDTLKELADALGGDANFSTTVLNMLAGKMDIAKNGSDIASVSAFLNNLGLGSGSALPVGVPVPWPVATPPAGWLKCNGAAFSATDYPQLAKTFPSLKLPDLRGEFIRGWDDGRLADAGRGLLTAQSPTYLRTGMMDYNGSDVDNSGVYIGMAYAEADTAGKSVAAPSGIFRAPNNTDLTGQASRDNGVTGSASNTVYSDAGAVWVSTRPRNVAFNYIVRAA</sequence>
<keyword evidence="1" id="KW-0732">Signal</keyword>
<dbReference type="RefSeq" id="WP_013027011.1">
    <property type="nucleotide sequence ID" value="NC_013956.2"/>
</dbReference>
<dbReference type="Gene3D" id="3.90.1340.10">
    <property type="entry name" value="Phage tail collar domain"/>
    <property type="match status" value="1"/>
</dbReference>
<dbReference type="EMBL" id="CP001875">
    <property type="protein sequence ID" value="ADD78307.1"/>
    <property type="molecule type" value="Genomic_DNA"/>
</dbReference>